<keyword evidence="1" id="KW-0812">Transmembrane</keyword>
<dbReference type="EMBL" id="GGEC01010715">
    <property type="protein sequence ID" value="MBW91198.1"/>
    <property type="molecule type" value="Transcribed_RNA"/>
</dbReference>
<reference evidence="2" key="1">
    <citation type="submission" date="2018-02" db="EMBL/GenBank/DDBJ databases">
        <title>Rhizophora mucronata_Transcriptome.</title>
        <authorList>
            <person name="Meera S.P."/>
            <person name="Sreeshan A."/>
            <person name="Augustine A."/>
        </authorList>
    </citation>
    <scope>NUCLEOTIDE SEQUENCE</scope>
    <source>
        <tissue evidence="2">Leaf</tissue>
    </source>
</reference>
<proteinExistence type="predicted"/>
<keyword evidence="1" id="KW-1133">Transmembrane helix</keyword>
<organism evidence="2">
    <name type="scientific">Rhizophora mucronata</name>
    <name type="common">Asiatic mangrove</name>
    <dbReference type="NCBI Taxonomy" id="61149"/>
    <lineage>
        <taxon>Eukaryota</taxon>
        <taxon>Viridiplantae</taxon>
        <taxon>Streptophyta</taxon>
        <taxon>Embryophyta</taxon>
        <taxon>Tracheophyta</taxon>
        <taxon>Spermatophyta</taxon>
        <taxon>Magnoliopsida</taxon>
        <taxon>eudicotyledons</taxon>
        <taxon>Gunneridae</taxon>
        <taxon>Pentapetalae</taxon>
        <taxon>rosids</taxon>
        <taxon>fabids</taxon>
        <taxon>Malpighiales</taxon>
        <taxon>Rhizophoraceae</taxon>
        <taxon>Rhizophora</taxon>
    </lineage>
</organism>
<sequence>MPIPCVFCRYAHGTFTQLMQTETRNSFTGIFFFLLLYVTVLMIRFTSLNWVVLGKGWYYGNGSGRHINSEFFRH</sequence>
<evidence type="ECO:0000313" key="2">
    <source>
        <dbReference type="EMBL" id="MBW91198.1"/>
    </source>
</evidence>
<evidence type="ECO:0000256" key="1">
    <source>
        <dbReference type="SAM" id="Phobius"/>
    </source>
</evidence>
<keyword evidence="1" id="KW-0472">Membrane</keyword>
<protein>
    <submittedName>
        <fullName evidence="2">Uncharacterized protein</fullName>
    </submittedName>
</protein>
<name>A0A2P2JCK7_RHIMU</name>
<feature type="transmembrane region" description="Helical" evidence="1">
    <location>
        <begin position="27"/>
        <end position="45"/>
    </location>
</feature>
<dbReference type="AlphaFoldDB" id="A0A2P2JCK7"/>
<accession>A0A2P2JCK7</accession>